<reference evidence="2 3" key="1">
    <citation type="submission" date="2019-03" db="EMBL/GenBank/DDBJ databases">
        <title>Genomic Encyclopedia of Type Strains, Phase IV (KMG-IV): sequencing the most valuable type-strain genomes for metagenomic binning, comparative biology and taxonomic classification.</title>
        <authorList>
            <person name="Goeker M."/>
        </authorList>
    </citation>
    <scope>NUCLEOTIDE SEQUENCE [LARGE SCALE GENOMIC DNA]</scope>
    <source>
        <strain evidence="2 3">DSM 29489</strain>
    </source>
</reference>
<feature type="transmembrane region" description="Helical" evidence="1">
    <location>
        <begin position="230"/>
        <end position="258"/>
    </location>
</feature>
<comment type="caution">
    <text evidence="2">The sequence shown here is derived from an EMBL/GenBank/DDBJ whole genome shotgun (WGS) entry which is preliminary data.</text>
</comment>
<evidence type="ECO:0000313" key="2">
    <source>
        <dbReference type="EMBL" id="TCS76635.1"/>
    </source>
</evidence>
<feature type="transmembrane region" description="Helical" evidence="1">
    <location>
        <begin position="43"/>
        <end position="61"/>
    </location>
</feature>
<keyword evidence="1" id="KW-0472">Membrane</keyword>
<feature type="transmembrane region" description="Helical" evidence="1">
    <location>
        <begin position="12"/>
        <end position="31"/>
    </location>
</feature>
<keyword evidence="1" id="KW-0812">Transmembrane</keyword>
<dbReference type="RefSeq" id="WP_132382819.1">
    <property type="nucleotide sequence ID" value="NZ_SLZZ01000023.1"/>
</dbReference>
<evidence type="ECO:0008006" key="4">
    <source>
        <dbReference type="Google" id="ProtNLM"/>
    </source>
</evidence>
<dbReference type="AlphaFoldDB" id="A0A4R3K2J9"/>
<keyword evidence="1" id="KW-1133">Transmembrane helix</keyword>
<feature type="transmembrane region" description="Helical" evidence="1">
    <location>
        <begin position="153"/>
        <end position="173"/>
    </location>
</feature>
<dbReference type="Proteomes" id="UP000295726">
    <property type="component" value="Unassembled WGS sequence"/>
</dbReference>
<feature type="transmembrane region" description="Helical" evidence="1">
    <location>
        <begin position="115"/>
        <end position="133"/>
    </location>
</feature>
<evidence type="ECO:0000313" key="3">
    <source>
        <dbReference type="Proteomes" id="UP000295726"/>
    </source>
</evidence>
<accession>A0A4R3K2J9</accession>
<feature type="transmembrane region" description="Helical" evidence="1">
    <location>
        <begin position="180"/>
        <end position="195"/>
    </location>
</feature>
<sequence length="413" mass="47235">MIQNIDKRQLKGLLDNIYLIVFAIMIGHYFLLTTTFEIVWPQYFYANLRTFLLVIIIAKTAAEDNISYIDILLGVIAGIVFLVAWKHNGYEVLSNIVLLIVGCRGIPFRKIAKTYFIICSILLVITMMFALTGKIENFVLNQNGRRTRIAFGIVYPTDFSAHVFYLVLAYCYLREEKIKYLEIGVITALGIFVYAFCDARLNTICILLTAGVMGYNKIRHDMTIKKGKSYNMNAVFSILLCLSTILASMAMIGLTLLYSQNRKWTLFLDHILNNRLKLGKKGIDVYGFSIFGQQINLIGSGNRKATPANYFFLDSSYLFVPLLYGILVLGVILLLFLVMSFRARKEKDWTLLWLICIMSLQCVVEHHIVDISYNILLWGTLASLEKNVQCNQKTHLVVSFLKPKFKLHKQGMQ</sequence>
<name>A0A4R3K2J9_9FIRM</name>
<feature type="transmembrane region" description="Helical" evidence="1">
    <location>
        <begin position="317"/>
        <end position="339"/>
    </location>
</feature>
<feature type="transmembrane region" description="Helical" evidence="1">
    <location>
        <begin position="68"/>
        <end position="86"/>
    </location>
</feature>
<gene>
    <name evidence="2" type="ORF">EDD59_12317</name>
</gene>
<evidence type="ECO:0000256" key="1">
    <source>
        <dbReference type="SAM" id="Phobius"/>
    </source>
</evidence>
<proteinExistence type="predicted"/>
<dbReference type="EMBL" id="SLZZ01000023">
    <property type="protein sequence ID" value="TCS76635.1"/>
    <property type="molecule type" value="Genomic_DNA"/>
</dbReference>
<keyword evidence="3" id="KW-1185">Reference proteome</keyword>
<protein>
    <recommendedName>
        <fullName evidence="4">O-antigen ligase-like membrane protein</fullName>
    </recommendedName>
</protein>
<dbReference type="OrthoDB" id="2085113at2"/>
<organism evidence="2 3">
    <name type="scientific">Muricomes intestini</name>
    <dbReference type="NCBI Taxonomy" id="1796634"/>
    <lineage>
        <taxon>Bacteria</taxon>
        <taxon>Bacillati</taxon>
        <taxon>Bacillota</taxon>
        <taxon>Clostridia</taxon>
        <taxon>Lachnospirales</taxon>
        <taxon>Lachnospiraceae</taxon>
        <taxon>Muricomes</taxon>
    </lineage>
</organism>